<gene>
    <name evidence="1" type="ORF">FSP39_016549</name>
</gene>
<comment type="caution">
    <text evidence="1">The sequence shown here is derived from an EMBL/GenBank/DDBJ whole genome shotgun (WGS) entry which is preliminary data.</text>
</comment>
<protein>
    <submittedName>
        <fullName evidence="1">Uncharacterized protein</fullName>
    </submittedName>
</protein>
<proteinExistence type="predicted"/>
<evidence type="ECO:0000313" key="2">
    <source>
        <dbReference type="Proteomes" id="UP001186944"/>
    </source>
</evidence>
<dbReference type="Proteomes" id="UP001186944">
    <property type="component" value="Unassembled WGS sequence"/>
</dbReference>
<name>A0AA88XFP5_PINIB</name>
<evidence type="ECO:0000313" key="1">
    <source>
        <dbReference type="EMBL" id="KAK3084628.1"/>
    </source>
</evidence>
<accession>A0AA88XFP5</accession>
<reference evidence="1" key="1">
    <citation type="submission" date="2019-08" db="EMBL/GenBank/DDBJ databases">
        <title>The improved chromosome-level genome for the pearl oyster Pinctada fucata martensii using PacBio sequencing and Hi-C.</title>
        <authorList>
            <person name="Zheng Z."/>
        </authorList>
    </citation>
    <scope>NUCLEOTIDE SEQUENCE</scope>
    <source>
        <strain evidence="1">ZZ-2019</strain>
        <tissue evidence="1">Adductor muscle</tissue>
    </source>
</reference>
<keyword evidence="2" id="KW-1185">Reference proteome</keyword>
<organism evidence="1 2">
    <name type="scientific">Pinctada imbricata</name>
    <name type="common">Atlantic pearl-oyster</name>
    <name type="synonym">Pinctada martensii</name>
    <dbReference type="NCBI Taxonomy" id="66713"/>
    <lineage>
        <taxon>Eukaryota</taxon>
        <taxon>Metazoa</taxon>
        <taxon>Spiralia</taxon>
        <taxon>Lophotrochozoa</taxon>
        <taxon>Mollusca</taxon>
        <taxon>Bivalvia</taxon>
        <taxon>Autobranchia</taxon>
        <taxon>Pteriomorphia</taxon>
        <taxon>Pterioida</taxon>
        <taxon>Pterioidea</taxon>
        <taxon>Pteriidae</taxon>
        <taxon>Pinctada</taxon>
    </lineage>
</organism>
<dbReference type="EMBL" id="VSWD01000013">
    <property type="protein sequence ID" value="KAK3084628.1"/>
    <property type="molecule type" value="Genomic_DNA"/>
</dbReference>
<sequence length="408" mass="46185">MADACTPGPSTDAPKFIKNAVPEIPRYLEDACELLRTSDYYTLSLLKLLLCDGATGYGVSFTSSSVLVDDIVSDDKTVFTVYPFLEIFGKGYELLLDFFKVGVKPSNEKERKVLEKLTTFLAKIEEAELGLSAGVNPSKLAENDWMARLSVHVLSKLFVGEDYRLDSHCSKNLMQCPCPCKTALKYGVTSIGNPKTYYGRLDVIVGRFERKAVKAGAVGACEVHDTDSSDVIDEQDDLVDASNVEVKVSTLSSHMSQLLSQAIVFSFYLHKCNSEATFVPTIGISKESIQVHFYDSERDIYLMSREMRLFKRGTKELHLPTIVALWLVLNYSDLMTEATCEMQQEERFGFHTFSGQSTLQRYKRDIKLRPLDREPARYEDKVLSRSHIFRKRSSEAERVFQKYKKYSA</sequence>
<dbReference type="AlphaFoldDB" id="A0AA88XFP5"/>